<feature type="compositionally biased region" description="Polar residues" evidence="1">
    <location>
        <begin position="135"/>
        <end position="146"/>
    </location>
</feature>
<dbReference type="Pfam" id="PF02620">
    <property type="entry name" value="YceD"/>
    <property type="match status" value="1"/>
</dbReference>
<accession>A0A0A3J5G9</accession>
<keyword evidence="3" id="KW-1185">Reference proteome</keyword>
<evidence type="ECO:0000313" key="2">
    <source>
        <dbReference type="EMBL" id="KGR92176.1"/>
    </source>
</evidence>
<gene>
    <name evidence="2" type="ORF">CD30_02295</name>
</gene>
<dbReference type="OrthoDB" id="9790372at2"/>
<sequence>MKWSIHELSKYRQNGMPIDTVVQLDEVKKRNNEIRHISPVHVKGHCTFGASQMTCQFTMAATLTLPCARTWEDVEFPIHVETVEIFSWIDPELRGNEEDEDIHYVDGEVIDLKPVLEELVLLEIPMQVFKEGSEGQVQGGKNWSYSTDEDIARQKENDEQKVDPRLANLAKYFDQTDE</sequence>
<reference evidence="2 3" key="1">
    <citation type="submission" date="2014-02" db="EMBL/GenBank/DDBJ databases">
        <title>Draft genome sequence of Lysinibacillus massiliensis CCUG 49529.</title>
        <authorList>
            <person name="Zhang F."/>
            <person name="Wang G."/>
            <person name="Zhang L."/>
        </authorList>
    </citation>
    <scope>NUCLEOTIDE SEQUENCE [LARGE SCALE GENOMIC DNA]</scope>
    <source>
        <strain evidence="2 3">CCUG 49529</strain>
    </source>
</reference>
<dbReference type="EMBL" id="JPVQ01000002">
    <property type="protein sequence ID" value="KGR92176.1"/>
    <property type="molecule type" value="Genomic_DNA"/>
</dbReference>
<dbReference type="eggNOG" id="COG1399">
    <property type="taxonomic scope" value="Bacteria"/>
</dbReference>
<dbReference type="RefSeq" id="WP_036171917.1">
    <property type="nucleotide sequence ID" value="NZ_AVCZ01000002.1"/>
</dbReference>
<evidence type="ECO:0000256" key="1">
    <source>
        <dbReference type="SAM" id="MobiDB-lite"/>
    </source>
</evidence>
<organism evidence="2 3">
    <name type="scientific">Ureibacillus massiliensis 4400831 = CIP 108448 = CCUG 49529</name>
    <dbReference type="NCBI Taxonomy" id="1211035"/>
    <lineage>
        <taxon>Bacteria</taxon>
        <taxon>Bacillati</taxon>
        <taxon>Bacillota</taxon>
        <taxon>Bacilli</taxon>
        <taxon>Bacillales</taxon>
        <taxon>Caryophanaceae</taxon>
        <taxon>Ureibacillus</taxon>
    </lineage>
</organism>
<dbReference type="InterPro" id="IPR003772">
    <property type="entry name" value="YceD"/>
</dbReference>
<dbReference type="AlphaFoldDB" id="A0A0A3J5G9"/>
<evidence type="ECO:0000313" key="3">
    <source>
        <dbReference type="Proteomes" id="UP000030595"/>
    </source>
</evidence>
<dbReference type="Proteomes" id="UP000030595">
    <property type="component" value="Unassembled WGS sequence"/>
</dbReference>
<feature type="compositionally biased region" description="Basic and acidic residues" evidence="1">
    <location>
        <begin position="150"/>
        <end position="162"/>
    </location>
</feature>
<proteinExistence type="predicted"/>
<feature type="region of interest" description="Disordered" evidence="1">
    <location>
        <begin position="133"/>
        <end position="162"/>
    </location>
</feature>
<protein>
    <submittedName>
        <fullName evidence="2">Metal-binding protein</fullName>
    </submittedName>
</protein>
<comment type="caution">
    <text evidence="2">The sequence shown here is derived from an EMBL/GenBank/DDBJ whole genome shotgun (WGS) entry which is preliminary data.</text>
</comment>
<name>A0A0A3J5G9_9BACL</name>